<keyword evidence="2" id="KW-0472">Membrane</keyword>
<evidence type="ECO:0000313" key="5">
    <source>
        <dbReference type="Proteomes" id="UP000464318"/>
    </source>
</evidence>
<reference evidence="4 5" key="1">
    <citation type="submission" date="2018-04" db="EMBL/GenBank/DDBJ databases">
        <title>Characteristic and Complete Genome Sequencing of A Novel Member of Infective Endocarditis Causative Bacteria: Bergeyella cardium QL-PH.</title>
        <authorList>
            <person name="Pan H."/>
            <person name="Sun E."/>
            <person name="Zhang Y."/>
        </authorList>
    </citation>
    <scope>NUCLEOTIDE SEQUENCE [LARGE SCALE GENOMIC DNA]</scope>
    <source>
        <strain evidence="4 5">HPQL</strain>
    </source>
</reference>
<evidence type="ECO:0000256" key="3">
    <source>
        <dbReference type="SAM" id="SignalP"/>
    </source>
</evidence>
<keyword evidence="2" id="KW-1133">Transmembrane helix</keyword>
<feature type="compositionally biased region" description="Pro residues" evidence="1">
    <location>
        <begin position="34"/>
        <end position="43"/>
    </location>
</feature>
<keyword evidence="3" id="KW-0732">Signal</keyword>
<sequence>MKIKSLILVKIFSLFILLSTSSLSYADDIEAPPGWGPVNPPTNPGNGGVGGDGPGAKPNTPIDMHTSLLMGLGIAMIASYAYFSKKYNTEKK</sequence>
<feature type="region of interest" description="Disordered" evidence="1">
    <location>
        <begin position="34"/>
        <end position="60"/>
    </location>
</feature>
<gene>
    <name evidence="4" type="ORF">DBX24_02400</name>
</gene>
<feature type="compositionally biased region" description="Gly residues" evidence="1">
    <location>
        <begin position="45"/>
        <end position="54"/>
    </location>
</feature>
<keyword evidence="2" id="KW-0812">Transmembrane</keyword>
<proteinExistence type="predicted"/>
<name>A0A6P1QRV1_9FLAO</name>
<dbReference type="RefSeq" id="WP_160223860.1">
    <property type="nucleotide sequence ID" value="NZ_CP029149.1"/>
</dbReference>
<dbReference type="KEGG" id="bcad:DBX24_02400"/>
<evidence type="ECO:0000256" key="1">
    <source>
        <dbReference type="SAM" id="MobiDB-lite"/>
    </source>
</evidence>
<dbReference type="Proteomes" id="UP000464318">
    <property type="component" value="Chromosome"/>
</dbReference>
<accession>A0A6P1QRV1</accession>
<dbReference type="EMBL" id="CP029149">
    <property type="protein sequence ID" value="QHN64822.1"/>
    <property type="molecule type" value="Genomic_DNA"/>
</dbReference>
<feature type="transmembrane region" description="Helical" evidence="2">
    <location>
        <begin position="64"/>
        <end position="83"/>
    </location>
</feature>
<dbReference type="AlphaFoldDB" id="A0A6P1QRV1"/>
<evidence type="ECO:0000313" key="4">
    <source>
        <dbReference type="EMBL" id="QHN64822.1"/>
    </source>
</evidence>
<evidence type="ECO:0000256" key="2">
    <source>
        <dbReference type="SAM" id="Phobius"/>
    </source>
</evidence>
<keyword evidence="5" id="KW-1185">Reference proteome</keyword>
<feature type="signal peptide" evidence="3">
    <location>
        <begin position="1"/>
        <end position="26"/>
    </location>
</feature>
<organism evidence="4 5">
    <name type="scientific">Bergeyella cardium</name>
    <dbReference type="NCBI Taxonomy" id="1585976"/>
    <lineage>
        <taxon>Bacteria</taxon>
        <taxon>Pseudomonadati</taxon>
        <taxon>Bacteroidota</taxon>
        <taxon>Flavobacteriia</taxon>
        <taxon>Flavobacteriales</taxon>
        <taxon>Weeksellaceae</taxon>
        <taxon>Bergeyella</taxon>
    </lineage>
</organism>
<feature type="chain" id="PRO_5043702994" evidence="3">
    <location>
        <begin position="27"/>
        <end position="92"/>
    </location>
</feature>
<protein>
    <submittedName>
        <fullName evidence="4">Uncharacterized protein</fullName>
    </submittedName>
</protein>